<feature type="region of interest" description="Disordered" evidence="1">
    <location>
        <begin position="55"/>
        <end position="126"/>
    </location>
</feature>
<protein>
    <submittedName>
        <fullName evidence="2">Uncharacterized protein</fullName>
    </submittedName>
</protein>
<name>A0AAW1PDI4_9CHLO</name>
<evidence type="ECO:0000256" key="1">
    <source>
        <dbReference type="SAM" id="MobiDB-lite"/>
    </source>
</evidence>
<reference evidence="2 3" key="1">
    <citation type="journal article" date="2024" name="Nat. Commun.">
        <title>Phylogenomics reveals the evolutionary origins of lichenization in chlorophyte algae.</title>
        <authorList>
            <person name="Puginier C."/>
            <person name="Libourel C."/>
            <person name="Otte J."/>
            <person name="Skaloud P."/>
            <person name="Haon M."/>
            <person name="Grisel S."/>
            <person name="Petersen M."/>
            <person name="Berrin J.G."/>
            <person name="Delaux P.M."/>
            <person name="Dal Grande F."/>
            <person name="Keller J."/>
        </authorList>
    </citation>
    <scope>NUCLEOTIDE SEQUENCE [LARGE SCALE GENOMIC DNA]</scope>
    <source>
        <strain evidence="2 3">SAG 2036</strain>
    </source>
</reference>
<feature type="compositionally biased region" description="Gly residues" evidence="1">
    <location>
        <begin position="106"/>
        <end position="115"/>
    </location>
</feature>
<proteinExistence type="predicted"/>
<keyword evidence="3" id="KW-1185">Reference proteome</keyword>
<feature type="compositionally biased region" description="Basic and acidic residues" evidence="1">
    <location>
        <begin position="55"/>
        <end position="66"/>
    </location>
</feature>
<evidence type="ECO:0000313" key="3">
    <source>
        <dbReference type="Proteomes" id="UP001465755"/>
    </source>
</evidence>
<feature type="compositionally biased region" description="Low complexity" evidence="1">
    <location>
        <begin position="116"/>
        <end position="126"/>
    </location>
</feature>
<evidence type="ECO:0000313" key="2">
    <source>
        <dbReference type="EMBL" id="KAK9806503.1"/>
    </source>
</evidence>
<organism evidence="2 3">
    <name type="scientific">Symbiochloris irregularis</name>
    <dbReference type="NCBI Taxonomy" id="706552"/>
    <lineage>
        <taxon>Eukaryota</taxon>
        <taxon>Viridiplantae</taxon>
        <taxon>Chlorophyta</taxon>
        <taxon>core chlorophytes</taxon>
        <taxon>Trebouxiophyceae</taxon>
        <taxon>Trebouxiales</taxon>
        <taxon>Trebouxiaceae</taxon>
        <taxon>Symbiochloris</taxon>
    </lineage>
</organism>
<comment type="caution">
    <text evidence="2">The sequence shown here is derived from an EMBL/GenBank/DDBJ whole genome shotgun (WGS) entry which is preliminary data.</text>
</comment>
<dbReference type="Proteomes" id="UP001465755">
    <property type="component" value="Unassembled WGS sequence"/>
</dbReference>
<dbReference type="EMBL" id="JALJOQ010000037">
    <property type="protein sequence ID" value="KAK9806503.1"/>
    <property type="molecule type" value="Genomic_DNA"/>
</dbReference>
<sequence length="126" mass="12227">MPKFQAQGILAIVPGTGLPSSISGLYSPQAKAGSLIALGAALIVSASPALAVDDSKYNEQQAKDSAIRQTQESGKASPPPAPSAANTPGGGAPKLQSPVRDIIGKVTGGSGGAPGAGTPAAPNTTR</sequence>
<accession>A0AAW1PDI4</accession>
<dbReference type="AlphaFoldDB" id="A0AAW1PDI4"/>
<gene>
    <name evidence="2" type="ORF">WJX73_004636</name>
</gene>